<dbReference type="RefSeq" id="WP_222991948.1">
    <property type="nucleotide sequence ID" value="NZ_JAINVV010000010.1"/>
</dbReference>
<dbReference type="CDD" id="cd01949">
    <property type="entry name" value="GGDEF"/>
    <property type="match status" value="1"/>
</dbReference>
<dbReference type="SMART" id="SM00304">
    <property type="entry name" value="HAMP"/>
    <property type="match status" value="1"/>
</dbReference>
<keyword evidence="1" id="KW-0812">Transmembrane</keyword>
<dbReference type="InterPro" id="IPR003660">
    <property type="entry name" value="HAMP_dom"/>
</dbReference>
<evidence type="ECO:0000259" key="2">
    <source>
        <dbReference type="PROSITE" id="PS50885"/>
    </source>
</evidence>
<feature type="domain" description="HAMP" evidence="2">
    <location>
        <begin position="179"/>
        <end position="232"/>
    </location>
</feature>
<feature type="transmembrane region" description="Helical" evidence="1">
    <location>
        <begin position="151"/>
        <end position="174"/>
    </location>
</feature>
<gene>
    <name evidence="4" type="ORF">K7G82_21205</name>
</gene>
<proteinExistence type="predicted"/>
<dbReference type="Pfam" id="PF17152">
    <property type="entry name" value="CHASE8"/>
    <property type="match status" value="1"/>
</dbReference>
<dbReference type="EMBL" id="JAINVV010000010">
    <property type="protein sequence ID" value="MBY8824837.1"/>
    <property type="molecule type" value="Genomic_DNA"/>
</dbReference>
<dbReference type="SUPFAM" id="SSF55073">
    <property type="entry name" value="Nucleotide cyclase"/>
    <property type="match status" value="1"/>
</dbReference>
<sequence length="420" mass="44763">MSLDRTLPTIRQVLANVHFRVTLIAVGLAGITVLLTGIVAVRGYAQHNLELVAKSASYTVEAALVFGDTVAAAEGIAPLAANEDVAELTVHDANGRLMAGWRRNDQGPTRLIEHAVAAMLFSEPITAEVRHQGGVIGQIRLRADARGLVRFIGQGLAGMIICLLVTAALSYFLARRFQQKIVNPLRAIAETAHAVRARRAFGLRAPRAEIDEIDSLGQDFNALLEELETWQAHIRSEHESLAHRATHDALTGLANRASFEAQIARAAADATAAEGWFAILYLDFDRFKEINDTHGHAGGDAVLVEVAARIKRRLRPGDAAARLGGDEFAILLASCAGRSEAERAAAAIAITMADPVALPGGGTVDAGLSIGIAVFPENGRTVEALMHHADAAMYGQKQTGQAETVRNAPIPIRPIQNQPG</sequence>
<protein>
    <submittedName>
        <fullName evidence="4">Diguanylate cyclase</fullName>
        <ecNumber evidence="4">2.7.7.65</ecNumber>
    </submittedName>
</protein>
<dbReference type="EC" id="2.7.7.65" evidence="4"/>
<dbReference type="PANTHER" id="PTHR46663">
    <property type="entry name" value="DIGUANYLATE CYCLASE DGCT-RELATED"/>
    <property type="match status" value="1"/>
</dbReference>
<feature type="transmembrane region" description="Helical" evidence="1">
    <location>
        <begin position="21"/>
        <end position="45"/>
    </location>
</feature>
<dbReference type="InterPro" id="IPR000160">
    <property type="entry name" value="GGDEF_dom"/>
</dbReference>
<keyword evidence="4" id="KW-0808">Transferase</keyword>
<dbReference type="InterPro" id="IPR029787">
    <property type="entry name" value="Nucleotide_cyclase"/>
</dbReference>
<dbReference type="Gene3D" id="6.10.340.10">
    <property type="match status" value="1"/>
</dbReference>
<evidence type="ECO:0000313" key="5">
    <source>
        <dbReference type="Proteomes" id="UP000706039"/>
    </source>
</evidence>
<dbReference type="CDD" id="cd06225">
    <property type="entry name" value="HAMP"/>
    <property type="match status" value="1"/>
</dbReference>
<evidence type="ECO:0000259" key="3">
    <source>
        <dbReference type="PROSITE" id="PS50887"/>
    </source>
</evidence>
<dbReference type="InterPro" id="IPR043128">
    <property type="entry name" value="Rev_trsase/Diguanyl_cyclase"/>
</dbReference>
<keyword evidence="4" id="KW-0548">Nucleotidyltransferase</keyword>
<feature type="domain" description="GGDEF" evidence="3">
    <location>
        <begin position="275"/>
        <end position="409"/>
    </location>
</feature>
<dbReference type="InterPro" id="IPR052163">
    <property type="entry name" value="DGC-Regulatory_Protein"/>
</dbReference>
<dbReference type="Gene3D" id="3.30.70.270">
    <property type="match status" value="1"/>
</dbReference>
<dbReference type="PANTHER" id="PTHR46663:SF2">
    <property type="entry name" value="GGDEF DOMAIN-CONTAINING PROTEIN"/>
    <property type="match status" value="1"/>
</dbReference>
<evidence type="ECO:0000313" key="4">
    <source>
        <dbReference type="EMBL" id="MBY8824837.1"/>
    </source>
</evidence>
<dbReference type="PROSITE" id="PS50887">
    <property type="entry name" value="GGDEF"/>
    <property type="match status" value="1"/>
</dbReference>
<accession>A0ABS7PWW5</accession>
<dbReference type="InterPro" id="IPR033417">
    <property type="entry name" value="CHASE8"/>
</dbReference>
<keyword evidence="5" id="KW-1185">Reference proteome</keyword>
<name>A0ABS7PWW5_9SPHN</name>
<organism evidence="4 5">
    <name type="scientific">Sphingomonas colocasiae</name>
    <dbReference type="NCBI Taxonomy" id="1848973"/>
    <lineage>
        <taxon>Bacteria</taxon>
        <taxon>Pseudomonadati</taxon>
        <taxon>Pseudomonadota</taxon>
        <taxon>Alphaproteobacteria</taxon>
        <taxon>Sphingomonadales</taxon>
        <taxon>Sphingomonadaceae</taxon>
        <taxon>Sphingomonas</taxon>
    </lineage>
</organism>
<comment type="caution">
    <text evidence="4">The sequence shown here is derived from an EMBL/GenBank/DDBJ whole genome shotgun (WGS) entry which is preliminary data.</text>
</comment>
<reference evidence="4 5" key="1">
    <citation type="submission" date="2021-08" db="EMBL/GenBank/DDBJ databases">
        <authorList>
            <person name="Tuo L."/>
        </authorList>
    </citation>
    <scope>NUCLEOTIDE SEQUENCE [LARGE SCALE GENOMIC DNA]</scope>
    <source>
        <strain evidence="4 5">JCM 31229</strain>
    </source>
</reference>
<evidence type="ECO:0000256" key="1">
    <source>
        <dbReference type="SAM" id="Phobius"/>
    </source>
</evidence>
<dbReference type="SMART" id="SM00267">
    <property type="entry name" value="GGDEF"/>
    <property type="match status" value="1"/>
</dbReference>
<dbReference type="Proteomes" id="UP000706039">
    <property type="component" value="Unassembled WGS sequence"/>
</dbReference>
<dbReference type="Pfam" id="PF00990">
    <property type="entry name" value="GGDEF"/>
    <property type="match status" value="1"/>
</dbReference>
<keyword evidence="1" id="KW-1133">Transmembrane helix</keyword>
<dbReference type="NCBIfam" id="TIGR00254">
    <property type="entry name" value="GGDEF"/>
    <property type="match status" value="1"/>
</dbReference>
<dbReference type="GO" id="GO:0052621">
    <property type="term" value="F:diguanylate cyclase activity"/>
    <property type="evidence" value="ECO:0007669"/>
    <property type="project" value="UniProtKB-EC"/>
</dbReference>
<dbReference type="PROSITE" id="PS50885">
    <property type="entry name" value="HAMP"/>
    <property type="match status" value="1"/>
</dbReference>
<keyword evidence="1" id="KW-0472">Membrane</keyword>